<dbReference type="OMA" id="HICEEID"/>
<reference evidence="3 4" key="1">
    <citation type="journal article" date="2014" name="BMC Genomics">
        <title>Comparative genome sequencing reveals chemotype-specific gene clusters in the toxigenic black mold Stachybotrys.</title>
        <authorList>
            <person name="Semeiks J."/>
            <person name="Borek D."/>
            <person name="Otwinowski Z."/>
            <person name="Grishin N.V."/>
        </authorList>
    </citation>
    <scope>NUCLEOTIDE SEQUENCE [LARGE SCALE GENOMIC DNA]</scope>
    <source>
        <strain evidence="3 4">IBT 40285</strain>
    </source>
</reference>
<evidence type="ECO:0000313" key="3">
    <source>
        <dbReference type="EMBL" id="KFA61590.1"/>
    </source>
</evidence>
<dbReference type="PANTHER" id="PTHR24359">
    <property type="entry name" value="SERINE/THREONINE-PROTEIN KINASE SBK1"/>
    <property type="match status" value="1"/>
</dbReference>
<dbReference type="GO" id="GO:0004674">
    <property type="term" value="F:protein serine/threonine kinase activity"/>
    <property type="evidence" value="ECO:0007669"/>
    <property type="project" value="TreeGrafter"/>
</dbReference>
<dbReference type="EMBL" id="KL660847">
    <property type="protein sequence ID" value="KFA61590.1"/>
    <property type="molecule type" value="Genomic_DNA"/>
</dbReference>
<dbReference type="AlphaFoldDB" id="A0A084QCA5"/>
<organism evidence="3 4">
    <name type="scientific">Stachybotrys chlorohalonatus (strain IBT 40285)</name>
    <dbReference type="NCBI Taxonomy" id="1283841"/>
    <lineage>
        <taxon>Eukaryota</taxon>
        <taxon>Fungi</taxon>
        <taxon>Dikarya</taxon>
        <taxon>Ascomycota</taxon>
        <taxon>Pezizomycotina</taxon>
        <taxon>Sordariomycetes</taxon>
        <taxon>Hypocreomycetidae</taxon>
        <taxon>Hypocreales</taxon>
        <taxon>Stachybotryaceae</taxon>
        <taxon>Stachybotrys</taxon>
    </lineage>
</organism>
<name>A0A084QCA5_STAC4</name>
<dbReference type="SMART" id="SM00220">
    <property type="entry name" value="S_TKc"/>
    <property type="match status" value="1"/>
</dbReference>
<dbReference type="Pfam" id="PF00069">
    <property type="entry name" value="Pkinase"/>
    <property type="match status" value="1"/>
</dbReference>
<gene>
    <name evidence="3" type="ORF">S40285_09067</name>
</gene>
<dbReference type="InParanoid" id="A0A084QCA5"/>
<dbReference type="PROSITE" id="PS50011">
    <property type="entry name" value="PROTEIN_KINASE_DOM"/>
    <property type="match status" value="1"/>
</dbReference>
<sequence length="1110" mass="125684">MTEHERKLRGILRLPMLAKVFKRGKGQSNKTNHEADKTENDKRSKTDHRLSEGEISHLDGKISCALKVDQLDKAKNFMPRGCIDTLITEDIVARLLTFSALSKDESSNVVKYVMDAPAKKIFAIAIHSVCTIPQLSNLLNQCMQSNFCDTDLPITDENRHRIASFDRMNKEHEFVRWTNKFEDYQWDFEAPAFSNDEPDITLSPKAPLPFVHFEKDGATGGFGAVHKVIVHEAHRGHSAFHVSKNTGEAALKRMDRPEHVEGGSLQEAQALKDLSHKHIIEFIAVIHKEPNNYLMLRWANGGDLQNYWEKNPAPRLSASFVKSVFTQFHGLIHALNYIHTFPDGTYRHTDIKPANILRIVDSHELQNGQIGILKISDLGLAKKHTKPTSLRRGTVARATTYRYQPPEAAYELTQEGIGRRYDIWSMGCVMLELIIWLLHGIKALDEFSAWRGKDSHNRDVNPFFKPPSGDFLEVHSVVSSIIEQLLEDQECQANTAMGDLLRLIKDKMLVVALKNVKRHGRTLGEPSREPKQRQYRTDSSRIRAYSGEVLEDMDKIMGHTDDDSYWFSGQCRDNTALLRDPRPLEPNEELVSDESTEPGSPTIGIITADDDEAPRQPQPPIPALYINGQPDSLNDRWEFPLDNNFAAHVLESRDVGPWFPSKSRTRLCGTCKSYDFTTFPFAISDTKSELEKNQATCDFCNMRWHLSKTVDKPSNSIIRFEREGSVLKLDGNHPPVLAICRGPGAGGDFDQEAPKMETIFSSAYCVLSASSSYGQYDGFLMKPKQNRDYLIFEREGLSPLYICRFIDDFGNDVLHSNLSRRGWAFQERALARRTVYFTNAQIYWECGNGVRCQSLAKMNNDLASFLGDPNFPSKLSDGSSRRGEKILFYEDLYCQYSRLDFTRKTDRAVAILGLERRLICDLQARGGFGVFDDGRSLLQHSLLWKRGKEVATLTRIDFGSNRAIPSWSWMAYNEGIDFLDLPLGDVEWLREEIISPWADPSGEVAQGTPEISILAREFTTRRELTEDSADSIVYDSPDRVQRQAVRCVLMGKIGNRGTSKKQDLIYCVLFVQPQKKVAPGSAETYERIGAGFLAAKVIDLDSPSVPVKLR</sequence>
<proteinExistence type="predicted"/>
<feature type="domain" description="Protein kinase" evidence="2">
    <location>
        <begin position="211"/>
        <end position="509"/>
    </location>
</feature>
<dbReference type="PANTHER" id="PTHR24359:SF1">
    <property type="entry name" value="INHIBITOR OF NUCLEAR FACTOR KAPPA-B KINASE EPSILON SUBUNIT HOMOLOG 1-RELATED"/>
    <property type="match status" value="1"/>
</dbReference>
<dbReference type="SUPFAM" id="SSF56112">
    <property type="entry name" value="Protein kinase-like (PK-like)"/>
    <property type="match status" value="1"/>
</dbReference>
<accession>A0A084QCA5</accession>
<dbReference type="CDD" id="cd00180">
    <property type="entry name" value="PKc"/>
    <property type="match status" value="1"/>
</dbReference>
<dbReference type="STRING" id="1283841.A0A084QCA5"/>
<keyword evidence="4" id="KW-1185">Reference proteome</keyword>
<dbReference type="Gene3D" id="1.10.510.10">
    <property type="entry name" value="Transferase(Phosphotransferase) domain 1"/>
    <property type="match status" value="1"/>
</dbReference>
<evidence type="ECO:0000259" key="2">
    <source>
        <dbReference type="PROSITE" id="PS50011"/>
    </source>
</evidence>
<dbReference type="InterPro" id="IPR000719">
    <property type="entry name" value="Prot_kinase_dom"/>
</dbReference>
<dbReference type="InterPro" id="IPR011009">
    <property type="entry name" value="Kinase-like_dom_sf"/>
</dbReference>
<dbReference type="GO" id="GO:0005524">
    <property type="term" value="F:ATP binding"/>
    <property type="evidence" value="ECO:0007669"/>
    <property type="project" value="InterPro"/>
</dbReference>
<dbReference type="HOGENOM" id="CLU_002639_7_0_1"/>
<evidence type="ECO:0000313" key="4">
    <source>
        <dbReference type="Proteomes" id="UP000028524"/>
    </source>
</evidence>
<evidence type="ECO:0000256" key="1">
    <source>
        <dbReference type="SAM" id="MobiDB-lite"/>
    </source>
</evidence>
<feature type="region of interest" description="Disordered" evidence="1">
    <location>
        <begin position="577"/>
        <end position="604"/>
    </location>
</feature>
<dbReference type="Proteomes" id="UP000028524">
    <property type="component" value="Unassembled WGS sequence"/>
</dbReference>
<feature type="region of interest" description="Disordered" evidence="1">
    <location>
        <begin position="23"/>
        <end position="52"/>
    </location>
</feature>
<protein>
    <recommendedName>
        <fullName evidence="2">Protein kinase domain-containing protein</fullName>
    </recommendedName>
</protein>
<dbReference type="OrthoDB" id="4062651at2759"/>
<feature type="compositionally biased region" description="Basic and acidic residues" evidence="1">
    <location>
        <begin position="31"/>
        <end position="52"/>
    </location>
</feature>
<feature type="compositionally biased region" description="Acidic residues" evidence="1">
    <location>
        <begin position="586"/>
        <end position="596"/>
    </location>
</feature>